<organism evidence="4 5">
    <name type="scientific">Aneurinibacillus thermoaerophilus</name>
    <dbReference type="NCBI Taxonomy" id="143495"/>
    <lineage>
        <taxon>Bacteria</taxon>
        <taxon>Bacillati</taxon>
        <taxon>Bacillota</taxon>
        <taxon>Bacilli</taxon>
        <taxon>Bacillales</taxon>
        <taxon>Paenibacillaceae</taxon>
        <taxon>Aneurinibacillus group</taxon>
        <taxon>Aneurinibacillus</taxon>
    </lineage>
</organism>
<dbReference type="AlphaFoldDB" id="A0A1G7YMU6"/>
<name>A0A1G7YMU6_ANETH</name>
<keyword evidence="1" id="KW-1133">Transmembrane helix</keyword>
<feature type="transmembrane region" description="Helical" evidence="1">
    <location>
        <begin position="38"/>
        <end position="56"/>
    </location>
</feature>
<proteinExistence type="predicted"/>
<keyword evidence="1" id="KW-0812">Transmembrane</keyword>
<evidence type="ECO:0000256" key="1">
    <source>
        <dbReference type="SAM" id="Phobius"/>
    </source>
</evidence>
<dbReference type="Pfam" id="PF11738">
    <property type="entry name" value="DUF3298"/>
    <property type="match status" value="1"/>
</dbReference>
<accession>A0A1G7YMU6</accession>
<reference evidence="4 5" key="1">
    <citation type="submission" date="2016-10" db="EMBL/GenBank/DDBJ databases">
        <authorList>
            <person name="de Groot N.N."/>
        </authorList>
    </citation>
    <scope>NUCLEOTIDE SEQUENCE [LARGE SCALE GENOMIC DNA]</scope>
    <source>
        <strain evidence="4 5">L 420-91</strain>
    </source>
</reference>
<evidence type="ECO:0000313" key="5">
    <source>
        <dbReference type="Proteomes" id="UP000198956"/>
    </source>
</evidence>
<protein>
    <submittedName>
        <fullName evidence="3">DUF3298 and DUF4163 domain-containing protein</fullName>
    </submittedName>
</protein>
<evidence type="ECO:0000259" key="2">
    <source>
        <dbReference type="Pfam" id="PF11738"/>
    </source>
</evidence>
<feature type="domain" description="DUF3298" evidence="2">
    <location>
        <begin position="193"/>
        <end position="279"/>
    </location>
</feature>
<dbReference type="Proteomes" id="UP000198956">
    <property type="component" value="Unassembled WGS sequence"/>
</dbReference>
<sequence>MDKKLEQLKKQYMDIPIPNELDFVVKKALNQRKRRKRLLKCLAGTGAAAIVFVIGINSSPTIANAFSKVPVVANIVKVFTFREFKIEDKNYHADLKVPAVANLENKSLENGLNQKYLEENKKLYADFKAQMDSLEKNGGGHLGIDSGYQVKTNNEKILSISRYVVNTVGSSSTTLKFDTIDKQKQILITLPSLFKDDSYIAVISNYIKEQMIRQMKADPGKVYWVSYPGGPEVIPGMEFKSIAKNQNFYINKDGKLVISFNKYDVAPGYMGTVEFTIPTDVISNILVSNEYIK</sequence>
<dbReference type="InterPro" id="IPR021729">
    <property type="entry name" value="DUF3298"/>
</dbReference>
<dbReference type="Gene3D" id="3.90.640.20">
    <property type="entry name" value="Heat-shock cognate protein, ATPase"/>
    <property type="match status" value="1"/>
</dbReference>
<dbReference type="GeneID" id="97140760"/>
<evidence type="ECO:0000313" key="4">
    <source>
        <dbReference type="EMBL" id="SDG97549.1"/>
    </source>
</evidence>
<evidence type="ECO:0000313" key="3">
    <source>
        <dbReference type="EMBL" id="QYY43623.1"/>
    </source>
</evidence>
<gene>
    <name evidence="3" type="ORF">K3F53_05210</name>
    <name evidence="4" type="ORF">SAMN04489735_100758</name>
</gene>
<keyword evidence="6" id="KW-1185">Reference proteome</keyword>
<dbReference type="Proteomes" id="UP000826616">
    <property type="component" value="Chromosome"/>
</dbReference>
<dbReference type="InterPro" id="IPR037126">
    <property type="entry name" value="PdaC/RsiV-like_sf"/>
</dbReference>
<dbReference type="EMBL" id="CP080764">
    <property type="protein sequence ID" value="QYY43623.1"/>
    <property type="molecule type" value="Genomic_DNA"/>
</dbReference>
<dbReference type="Gene3D" id="3.30.565.40">
    <property type="entry name" value="Fervidobacterium nodosum Rt17-B1 like"/>
    <property type="match status" value="1"/>
</dbReference>
<dbReference type="EMBL" id="FNDE01000007">
    <property type="protein sequence ID" value="SDG97549.1"/>
    <property type="molecule type" value="Genomic_DNA"/>
</dbReference>
<reference evidence="3 6" key="2">
    <citation type="submission" date="2021-08" db="EMBL/GenBank/DDBJ databases">
        <title>Complete genome sequence of the strain Aneurinibacillus thermoaerophilus CCM 8960.</title>
        <authorList>
            <person name="Musilova J."/>
            <person name="Kourilova X."/>
            <person name="Pernicova I."/>
            <person name="Bezdicek M."/>
            <person name="Lengerova M."/>
            <person name="Obruca S."/>
            <person name="Sedlar K."/>
        </authorList>
    </citation>
    <scope>NUCLEOTIDE SEQUENCE [LARGE SCALE GENOMIC DNA]</scope>
    <source>
        <strain evidence="3 6">CCM 8960</strain>
    </source>
</reference>
<dbReference type="RefSeq" id="WP_204244839.1">
    <property type="nucleotide sequence ID" value="NZ_CP080764.1"/>
</dbReference>
<evidence type="ECO:0000313" key="6">
    <source>
        <dbReference type="Proteomes" id="UP000826616"/>
    </source>
</evidence>
<keyword evidence="1" id="KW-0472">Membrane</keyword>